<dbReference type="InterPro" id="IPR050832">
    <property type="entry name" value="Bact_Acetyltransf"/>
</dbReference>
<dbReference type="Proteomes" id="UP000656042">
    <property type="component" value="Unassembled WGS sequence"/>
</dbReference>
<evidence type="ECO:0000313" key="4">
    <source>
        <dbReference type="EMBL" id="GGL06521.1"/>
    </source>
</evidence>
<reference evidence="4" key="2">
    <citation type="submission" date="2020-09" db="EMBL/GenBank/DDBJ databases">
        <authorList>
            <person name="Sun Q."/>
            <person name="Zhou Y."/>
        </authorList>
    </citation>
    <scope>NUCLEOTIDE SEQUENCE</scope>
    <source>
        <strain evidence="4">CGMCC 4.7299</strain>
    </source>
</reference>
<dbReference type="PROSITE" id="PS51186">
    <property type="entry name" value="GNAT"/>
    <property type="match status" value="1"/>
</dbReference>
<accession>A0A8J3FQD2</accession>
<dbReference type="AlphaFoldDB" id="A0A8J3FQD2"/>
<comment type="caution">
    <text evidence="4">The sequence shown here is derived from an EMBL/GenBank/DDBJ whole genome shotgun (WGS) entry which is preliminary data.</text>
</comment>
<keyword evidence="1" id="KW-0808">Transferase</keyword>
<protein>
    <submittedName>
        <fullName evidence="4">Acetyltransferase</fullName>
    </submittedName>
</protein>
<name>A0A8J3FQD2_9ACTN</name>
<dbReference type="Gene3D" id="3.40.630.30">
    <property type="match status" value="1"/>
</dbReference>
<dbReference type="EMBL" id="BMMX01000025">
    <property type="protein sequence ID" value="GGL06521.1"/>
    <property type="molecule type" value="Genomic_DNA"/>
</dbReference>
<gene>
    <name evidence="4" type="ORF">GCM10012284_45990</name>
</gene>
<dbReference type="InterPro" id="IPR000182">
    <property type="entry name" value="GNAT_dom"/>
</dbReference>
<sequence length="154" mass="16960">MLTYRCAARADVPVILELLADDDVARERAAHGEPVSPSRDAAVWAAFEAIDEDPRNELIVAERDGAVVGTFQLTFVPSLSRGGAERMIIEAVRVRSDLRGRGLGRDMIRWALDRGRARGCGIAQLTTDKRRRDAHRFYASLGFAASHEGMKIAL</sequence>
<dbReference type="CDD" id="cd04301">
    <property type="entry name" value="NAT_SF"/>
    <property type="match status" value="1"/>
</dbReference>
<dbReference type="GO" id="GO:0016747">
    <property type="term" value="F:acyltransferase activity, transferring groups other than amino-acyl groups"/>
    <property type="evidence" value="ECO:0007669"/>
    <property type="project" value="InterPro"/>
</dbReference>
<proteinExistence type="predicted"/>
<dbReference type="Pfam" id="PF00583">
    <property type="entry name" value="Acetyltransf_1"/>
    <property type="match status" value="1"/>
</dbReference>
<keyword evidence="5" id="KW-1185">Reference proteome</keyword>
<feature type="domain" description="N-acetyltransferase" evidence="3">
    <location>
        <begin position="2"/>
        <end position="154"/>
    </location>
</feature>
<reference evidence="4" key="1">
    <citation type="journal article" date="2014" name="Int. J. Syst. Evol. Microbiol.">
        <title>Complete genome sequence of Corynebacterium casei LMG S-19264T (=DSM 44701T), isolated from a smear-ripened cheese.</title>
        <authorList>
            <consortium name="US DOE Joint Genome Institute (JGI-PGF)"/>
            <person name="Walter F."/>
            <person name="Albersmeier A."/>
            <person name="Kalinowski J."/>
            <person name="Ruckert C."/>
        </authorList>
    </citation>
    <scope>NUCLEOTIDE SEQUENCE</scope>
    <source>
        <strain evidence="4">CGMCC 4.7299</strain>
    </source>
</reference>
<keyword evidence="2" id="KW-0012">Acyltransferase</keyword>
<evidence type="ECO:0000256" key="2">
    <source>
        <dbReference type="ARBA" id="ARBA00023315"/>
    </source>
</evidence>
<evidence type="ECO:0000313" key="5">
    <source>
        <dbReference type="Proteomes" id="UP000656042"/>
    </source>
</evidence>
<dbReference type="RefSeq" id="WP_189081359.1">
    <property type="nucleotide sequence ID" value="NZ_BMMX01000025.1"/>
</dbReference>
<evidence type="ECO:0000259" key="3">
    <source>
        <dbReference type="PROSITE" id="PS51186"/>
    </source>
</evidence>
<evidence type="ECO:0000256" key="1">
    <source>
        <dbReference type="ARBA" id="ARBA00022679"/>
    </source>
</evidence>
<dbReference type="PANTHER" id="PTHR43877">
    <property type="entry name" value="AMINOALKYLPHOSPHONATE N-ACETYLTRANSFERASE-RELATED-RELATED"/>
    <property type="match status" value="1"/>
</dbReference>
<dbReference type="InterPro" id="IPR016181">
    <property type="entry name" value="Acyl_CoA_acyltransferase"/>
</dbReference>
<dbReference type="SUPFAM" id="SSF55729">
    <property type="entry name" value="Acyl-CoA N-acyltransferases (Nat)"/>
    <property type="match status" value="1"/>
</dbReference>
<organism evidence="4 5">
    <name type="scientific">Mangrovihabitans endophyticus</name>
    <dbReference type="NCBI Taxonomy" id="1751298"/>
    <lineage>
        <taxon>Bacteria</taxon>
        <taxon>Bacillati</taxon>
        <taxon>Actinomycetota</taxon>
        <taxon>Actinomycetes</taxon>
        <taxon>Micromonosporales</taxon>
        <taxon>Micromonosporaceae</taxon>
        <taxon>Mangrovihabitans</taxon>
    </lineage>
</organism>